<sequence>MSLRVYNTLTQTKEPFQTVRPGAVGMYVCGPTVYSRSHVGHMVGPVIFDTIKRYLVYLGFEVTWVVNITDVDDKLIVQAQKEGTSVKELAERVTEDYLACLRALGVDGIDQMPRATEHIGEIIEMTQALIDKGFAYPSSGDVYFDVSKAPDYGKLSHRDPEELQAGARIEPTVVKRHPGDFALWKGSKPGEPFWESPWGPGRPGWHIECSAMSMKILGSHFDIHGGGLDLVFPHHENEVVQSESYSGQTFATYWLHNGLLTKDGKKISKSDPGTIVLMADLLEAHSPDTIRALLLTSHYRRPIDYGPSRLDELARGLQAFFKGFERFERITGESFYALSAPTRRDAFEPGTSALLGELAGHRQRFLDAMDDDFNTGGAIGELYESIHALNRFANDLTPQSGPALLEYKAGMVVLKELTQLLGLFREPLAKPEANQDRLTAPLLDLLVHLRTQVRKEKNFALADEIRNKLSSLGVTLEDRADGTSWRID</sequence>
<dbReference type="OrthoDB" id="9815130at2"/>
<evidence type="ECO:0000256" key="12">
    <source>
        <dbReference type="ARBA" id="ARBA00047398"/>
    </source>
</evidence>
<keyword evidence="5 13" id="KW-0436">Ligase</keyword>
<dbReference type="RefSeq" id="WP_015248509.1">
    <property type="nucleotide sequence ID" value="NC_019892.1"/>
</dbReference>
<evidence type="ECO:0000256" key="4">
    <source>
        <dbReference type="ARBA" id="ARBA00022490"/>
    </source>
</evidence>
<evidence type="ECO:0000256" key="13">
    <source>
        <dbReference type="HAMAP-Rule" id="MF_00041"/>
    </source>
</evidence>
<keyword evidence="7 13" id="KW-0547">Nucleotide-binding</keyword>
<name>L0DL80_SINAD</name>
<dbReference type="eggNOG" id="COG0215">
    <property type="taxonomic scope" value="Bacteria"/>
</dbReference>
<dbReference type="EMBL" id="CP003364">
    <property type="protein sequence ID" value="AGA29406.1"/>
    <property type="molecule type" value="Genomic_DNA"/>
</dbReference>
<dbReference type="InterPro" id="IPR015803">
    <property type="entry name" value="Cys-tRNA-ligase"/>
</dbReference>
<dbReference type="InterPro" id="IPR014729">
    <property type="entry name" value="Rossmann-like_a/b/a_fold"/>
</dbReference>
<keyword evidence="10 13" id="KW-0648">Protein biosynthesis</keyword>
<dbReference type="GO" id="GO:0008270">
    <property type="term" value="F:zinc ion binding"/>
    <property type="evidence" value="ECO:0007669"/>
    <property type="project" value="UniProtKB-UniRule"/>
</dbReference>
<dbReference type="AlphaFoldDB" id="L0DL80"/>
<dbReference type="PANTHER" id="PTHR10890">
    <property type="entry name" value="CYSTEINYL-TRNA SYNTHETASE"/>
    <property type="match status" value="1"/>
</dbReference>
<comment type="cofactor">
    <cofactor evidence="13">
        <name>Zn(2+)</name>
        <dbReference type="ChEBI" id="CHEBI:29105"/>
    </cofactor>
    <text evidence="13">Binds 1 zinc ion per subunit.</text>
</comment>
<dbReference type="InterPro" id="IPR024909">
    <property type="entry name" value="Cys-tRNA/MSH_ligase"/>
</dbReference>
<feature type="short sequence motif" description="'HIGH' region" evidence="13">
    <location>
        <begin position="31"/>
        <end position="41"/>
    </location>
</feature>
<dbReference type="PRINTS" id="PR00983">
    <property type="entry name" value="TRNASYNTHCYS"/>
</dbReference>
<comment type="subcellular location">
    <subcellularLocation>
        <location evidence="1 13">Cytoplasm</location>
    </subcellularLocation>
</comment>
<dbReference type="EC" id="6.1.1.16" evidence="13"/>
<dbReference type="PANTHER" id="PTHR10890:SF3">
    <property type="entry name" value="CYSTEINE--TRNA LIGASE, CYTOPLASMIC"/>
    <property type="match status" value="1"/>
</dbReference>
<dbReference type="SUPFAM" id="SSF47323">
    <property type="entry name" value="Anticodon-binding domain of a subclass of class I aminoacyl-tRNA synthetases"/>
    <property type="match status" value="1"/>
</dbReference>
<evidence type="ECO:0000256" key="5">
    <source>
        <dbReference type="ARBA" id="ARBA00022598"/>
    </source>
</evidence>
<dbReference type="FunFam" id="3.40.50.620:FF:000130">
    <property type="entry name" value="Cysteine--tRNA ligase"/>
    <property type="match status" value="1"/>
</dbReference>
<dbReference type="HOGENOM" id="CLU_013528_0_1_0"/>
<evidence type="ECO:0000256" key="7">
    <source>
        <dbReference type="ARBA" id="ARBA00022741"/>
    </source>
</evidence>
<comment type="similarity">
    <text evidence="2 13">Belongs to the class-I aminoacyl-tRNA synthetase family.</text>
</comment>
<dbReference type="Pfam" id="PF01406">
    <property type="entry name" value="tRNA-synt_1e"/>
    <property type="match status" value="1"/>
</dbReference>
<evidence type="ECO:0000256" key="6">
    <source>
        <dbReference type="ARBA" id="ARBA00022723"/>
    </source>
</evidence>
<dbReference type="NCBIfam" id="TIGR00435">
    <property type="entry name" value="cysS"/>
    <property type="match status" value="1"/>
</dbReference>
<feature type="binding site" evidence="13">
    <location>
        <position position="269"/>
    </location>
    <ligand>
        <name>ATP</name>
        <dbReference type="ChEBI" id="CHEBI:30616"/>
    </ligand>
</feature>
<organism evidence="15 16">
    <name type="scientific">Singulisphaera acidiphila (strain ATCC BAA-1392 / DSM 18658 / VKM B-2454 / MOB10)</name>
    <dbReference type="NCBI Taxonomy" id="886293"/>
    <lineage>
        <taxon>Bacteria</taxon>
        <taxon>Pseudomonadati</taxon>
        <taxon>Planctomycetota</taxon>
        <taxon>Planctomycetia</taxon>
        <taxon>Isosphaerales</taxon>
        <taxon>Isosphaeraceae</taxon>
        <taxon>Singulisphaera</taxon>
    </lineage>
</organism>
<dbReference type="GO" id="GO:0004817">
    <property type="term" value="F:cysteine-tRNA ligase activity"/>
    <property type="evidence" value="ECO:0007669"/>
    <property type="project" value="UniProtKB-UniRule"/>
</dbReference>
<reference evidence="15 16" key="1">
    <citation type="submission" date="2012-02" db="EMBL/GenBank/DDBJ databases">
        <title>Complete sequence of chromosome of Singulisphaera acidiphila DSM 18658.</title>
        <authorList>
            <consortium name="US DOE Joint Genome Institute (JGI-PGF)"/>
            <person name="Lucas S."/>
            <person name="Copeland A."/>
            <person name="Lapidus A."/>
            <person name="Glavina del Rio T."/>
            <person name="Dalin E."/>
            <person name="Tice H."/>
            <person name="Bruce D."/>
            <person name="Goodwin L."/>
            <person name="Pitluck S."/>
            <person name="Peters L."/>
            <person name="Ovchinnikova G."/>
            <person name="Chertkov O."/>
            <person name="Kyrpides N."/>
            <person name="Mavromatis K."/>
            <person name="Ivanova N."/>
            <person name="Brettin T."/>
            <person name="Detter J.C."/>
            <person name="Han C."/>
            <person name="Larimer F."/>
            <person name="Land M."/>
            <person name="Hauser L."/>
            <person name="Markowitz V."/>
            <person name="Cheng J.-F."/>
            <person name="Hugenholtz P."/>
            <person name="Woyke T."/>
            <person name="Wu D."/>
            <person name="Tindall B."/>
            <person name="Pomrenke H."/>
            <person name="Brambilla E."/>
            <person name="Klenk H.-P."/>
            <person name="Eisen J.A."/>
        </authorList>
    </citation>
    <scope>NUCLEOTIDE SEQUENCE [LARGE SCALE GENOMIC DNA]</scope>
    <source>
        <strain evidence="16">ATCC BAA-1392 / DSM 18658 / VKM B-2454 / MOB10</strain>
    </source>
</reference>
<comment type="subunit">
    <text evidence="3 13">Monomer.</text>
</comment>
<proteinExistence type="inferred from homology"/>
<feature type="domain" description="Cysteinyl-tRNA synthetase class Ia DALR" evidence="14">
    <location>
        <begin position="364"/>
        <end position="432"/>
    </location>
</feature>
<dbReference type="InterPro" id="IPR009080">
    <property type="entry name" value="tRNAsynth_Ia_anticodon-bd"/>
</dbReference>
<keyword evidence="9 13" id="KW-0067">ATP-binding</keyword>
<evidence type="ECO:0000259" key="14">
    <source>
        <dbReference type="SMART" id="SM00840"/>
    </source>
</evidence>
<dbReference type="InterPro" id="IPR032678">
    <property type="entry name" value="tRNA-synt_1_cat_dom"/>
</dbReference>
<evidence type="ECO:0000313" key="16">
    <source>
        <dbReference type="Proteomes" id="UP000010798"/>
    </source>
</evidence>
<evidence type="ECO:0000256" key="9">
    <source>
        <dbReference type="ARBA" id="ARBA00022840"/>
    </source>
</evidence>
<feature type="binding site" evidence="13">
    <location>
        <position position="29"/>
    </location>
    <ligand>
        <name>Zn(2+)</name>
        <dbReference type="ChEBI" id="CHEBI:29105"/>
    </ligand>
</feature>
<comment type="catalytic activity">
    <reaction evidence="12 13">
        <text>tRNA(Cys) + L-cysteine + ATP = L-cysteinyl-tRNA(Cys) + AMP + diphosphate</text>
        <dbReference type="Rhea" id="RHEA:17773"/>
        <dbReference type="Rhea" id="RHEA-COMP:9661"/>
        <dbReference type="Rhea" id="RHEA-COMP:9679"/>
        <dbReference type="ChEBI" id="CHEBI:30616"/>
        <dbReference type="ChEBI" id="CHEBI:33019"/>
        <dbReference type="ChEBI" id="CHEBI:35235"/>
        <dbReference type="ChEBI" id="CHEBI:78442"/>
        <dbReference type="ChEBI" id="CHEBI:78517"/>
        <dbReference type="ChEBI" id="CHEBI:456215"/>
        <dbReference type="EC" id="6.1.1.16"/>
    </reaction>
</comment>
<keyword evidence="6 13" id="KW-0479">Metal-binding</keyword>
<feature type="binding site" evidence="13">
    <location>
        <position position="209"/>
    </location>
    <ligand>
        <name>Zn(2+)</name>
        <dbReference type="ChEBI" id="CHEBI:29105"/>
    </ligand>
</feature>
<dbReference type="CDD" id="cd00672">
    <property type="entry name" value="CysRS_core"/>
    <property type="match status" value="1"/>
</dbReference>
<dbReference type="Pfam" id="PF09190">
    <property type="entry name" value="DALR_2"/>
    <property type="match status" value="1"/>
</dbReference>
<keyword evidence="16" id="KW-1185">Reference proteome</keyword>
<evidence type="ECO:0000256" key="3">
    <source>
        <dbReference type="ARBA" id="ARBA00011245"/>
    </source>
</evidence>
<evidence type="ECO:0000256" key="1">
    <source>
        <dbReference type="ARBA" id="ARBA00004496"/>
    </source>
</evidence>
<evidence type="ECO:0000256" key="10">
    <source>
        <dbReference type="ARBA" id="ARBA00022917"/>
    </source>
</evidence>
<keyword evidence="8 13" id="KW-0862">Zinc</keyword>
<dbReference type="HAMAP" id="MF_00041">
    <property type="entry name" value="Cys_tRNA_synth"/>
    <property type="match status" value="1"/>
</dbReference>
<dbReference type="InterPro" id="IPR015273">
    <property type="entry name" value="Cys-tRNA-synt_Ia_DALR"/>
</dbReference>
<evidence type="ECO:0000256" key="8">
    <source>
        <dbReference type="ARBA" id="ARBA00022833"/>
    </source>
</evidence>
<dbReference type="SUPFAM" id="SSF52374">
    <property type="entry name" value="Nucleotidylyl transferase"/>
    <property type="match status" value="1"/>
</dbReference>
<dbReference type="Gene3D" id="3.40.50.620">
    <property type="entry name" value="HUPs"/>
    <property type="match status" value="1"/>
</dbReference>
<dbReference type="KEGG" id="saci:Sinac_5254"/>
<evidence type="ECO:0000313" key="15">
    <source>
        <dbReference type="EMBL" id="AGA29406.1"/>
    </source>
</evidence>
<dbReference type="Gene3D" id="1.20.120.1910">
    <property type="entry name" value="Cysteine-tRNA ligase, C-terminal anti-codon recognition domain"/>
    <property type="match status" value="1"/>
</dbReference>
<keyword evidence="4 13" id="KW-0963">Cytoplasm</keyword>
<feature type="binding site" evidence="13">
    <location>
        <position position="238"/>
    </location>
    <ligand>
        <name>Zn(2+)</name>
        <dbReference type="ChEBI" id="CHEBI:29105"/>
    </ligand>
</feature>
<comment type="caution">
    <text evidence="13">Lacks conserved residue(s) required for the propagation of feature annotation.</text>
</comment>
<evidence type="ECO:0000256" key="11">
    <source>
        <dbReference type="ARBA" id="ARBA00023146"/>
    </source>
</evidence>
<dbReference type="GO" id="GO:0006423">
    <property type="term" value="P:cysteinyl-tRNA aminoacylation"/>
    <property type="evidence" value="ECO:0007669"/>
    <property type="project" value="UniProtKB-UniRule"/>
</dbReference>
<accession>L0DL80</accession>
<dbReference type="Proteomes" id="UP000010798">
    <property type="component" value="Chromosome"/>
</dbReference>
<evidence type="ECO:0000256" key="2">
    <source>
        <dbReference type="ARBA" id="ARBA00005594"/>
    </source>
</evidence>
<dbReference type="GO" id="GO:0005829">
    <property type="term" value="C:cytosol"/>
    <property type="evidence" value="ECO:0007669"/>
    <property type="project" value="TreeGrafter"/>
</dbReference>
<protein>
    <recommendedName>
        <fullName evidence="13">Cysteine--tRNA ligase</fullName>
        <ecNumber evidence="13">6.1.1.16</ecNumber>
    </recommendedName>
    <alternativeName>
        <fullName evidence="13">Cysteinyl-tRNA synthetase</fullName>
        <shortName evidence="13">CysRS</shortName>
    </alternativeName>
</protein>
<dbReference type="SMART" id="SM00840">
    <property type="entry name" value="DALR_2"/>
    <property type="match status" value="1"/>
</dbReference>
<keyword evidence="11 13" id="KW-0030">Aminoacyl-tRNA synthetase</keyword>
<dbReference type="GO" id="GO:0005524">
    <property type="term" value="F:ATP binding"/>
    <property type="evidence" value="ECO:0007669"/>
    <property type="project" value="UniProtKB-UniRule"/>
</dbReference>
<feature type="binding site" evidence="13">
    <location>
        <position position="234"/>
    </location>
    <ligand>
        <name>Zn(2+)</name>
        <dbReference type="ChEBI" id="CHEBI:29105"/>
    </ligand>
</feature>
<gene>
    <name evidence="13" type="primary">cysS</name>
    <name evidence="15" type="ordered locus">Sinac_5254</name>
</gene>
<dbReference type="STRING" id="886293.Sinac_5254"/>